<name>A0A9N9K902_9GLOM</name>
<dbReference type="AlphaFoldDB" id="A0A9N9K902"/>
<dbReference type="EMBL" id="CAJVPY010054264">
    <property type="protein sequence ID" value="CAG8816692.1"/>
    <property type="molecule type" value="Genomic_DNA"/>
</dbReference>
<dbReference type="Proteomes" id="UP000789405">
    <property type="component" value="Unassembled WGS sequence"/>
</dbReference>
<proteinExistence type="predicted"/>
<organism evidence="1 2">
    <name type="scientific">Dentiscutata erythropus</name>
    <dbReference type="NCBI Taxonomy" id="1348616"/>
    <lineage>
        <taxon>Eukaryota</taxon>
        <taxon>Fungi</taxon>
        <taxon>Fungi incertae sedis</taxon>
        <taxon>Mucoromycota</taxon>
        <taxon>Glomeromycotina</taxon>
        <taxon>Glomeromycetes</taxon>
        <taxon>Diversisporales</taxon>
        <taxon>Gigasporaceae</taxon>
        <taxon>Dentiscutata</taxon>
    </lineage>
</organism>
<evidence type="ECO:0000313" key="1">
    <source>
        <dbReference type="EMBL" id="CAG8816692.1"/>
    </source>
</evidence>
<gene>
    <name evidence="1" type="ORF">DERYTH_LOCUS26317</name>
</gene>
<feature type="non-terminal residue" evidence="1">
    <location>
        <position position="1"/>
    </location>
</feature>
<feature type="non-terminal residue" evidence="1">
    <location>
        <position position="104"/>
    </location>
</feature>
<evidence type="ECO:0000313" key="2">
    <source>
        <dbReference type="Proteomes" id="UP000789405"/>
    </source>
</evidence>
<keyword evidence="2" id="KW-1185">Reference proteome</keyword>
<comment type="caution">
    <text evidence="1">The sequence shown here is derived from an EMBL/GenBank/DDBJ whole genome shotgun (WGS) entry which is preliminary data.</text>
</comment>
<accession>A0A9N9K902</accession>
<protein>
    <submittedName>
        <fullName evidence="1">27494_t:CDS:1</fullName>
    </submittedName>
</protein>
<sequence length="104" mass="11887">SYTIDTETNALCKNAVYNEATTEDINSICIGETQYDFSLLKLGYTFPSWDNVKAFFKAYGQYHGFAVIKIRVEQHNDSSQLLKAKYPDATFLDMDLANAIQHYK</sequence>
<reference evidence="1" key="1">
    <citation type="submission" date="2021-06" db="EMBL/GenBank/DDBJ databases">
        <authorList>
            <person name="Kallberg Y."/>
            <person name="Tangrot J."/>
            <person name="Rosling A."/>
        </authorList>
    </citation>
    <scope>NUCLEOTIDE SEQUENCE</scope>
    <source>
        <strain evidence="1">MA453B</strain>
    </source>
</reference>
<dbReference type="OrthoDB" id="2432454at2759"/>